<dbReference type="InterPro" id="IPR025159">
    <property type="entry name" value="AbiEi_N"/>
</dbReference>
<dbReference type="InterPro" id="IPR011335">
    <property type="entry name" value="Restrct_endonuc-II-like"/>
</dbReference>
<sequence length="305" mass="32428">MDDLSLLAHLHDGVFTTAEATRLGVCGEVLQRAVRAGSIRRLARGLYAAGERPDSSEGRHLELCRALRLEYPDAVLGGRSAVVAHGLPVWGVPLASALLLRPVERQVRRSGATVRPLSPVVGTVDTAVGPATTPASAVVQVALDHGCPAAVVCADAALHRGLLSREALVAEVSERGGHRHIQRALAMMAFADGTSESPGESRLRVTLSAAGFELEPQFAVWDVDGELVGRADFRVAGTRVLIEFDGVVKYIDGGVDALVREKRREDRLRALGWVVVRVTWAELADPARLFAIVRRALALAAASAA</sequence>
<dbReference type="RefSeq" id="WP_101393983.1">
    <property type="nucleotide sequence ID" value="NZ_PJNE01000001.1"/>
</dbReference>
<protein>
    <submittedName>
        <fullName evidence="2">Putative AbiEi antitoxin of type IV toxin-antitoxin system</fullName>
    </submittedName>
</protein>
<gene>
    <name evidence="2" type="ORF">ATL31_0025</name>
</gene>
<keyword evidence="3" id="KW-1185">Reference proteome</keyword>
<evidence type="ECO:0000313" key="3">
    <source>
        <dbReference type="Proteomes" id="UP000233781"/>
    </source>
</evidence>
<dbReference type="Pfam" id="PF13338">
    <property type="entry name" value="AbiEi_4"/>
    <property type="match status" value="1"/>
</dbReference>
<name>A0A2N3YEF8_9MICO</name>
<dbReference type="Proteomes" id="UP000233781">
    <property type="component" value="Unassembled WGS sequence"/>
</dbReference>
<dbReference type="EMBL" id="PJNE01000001">
    <property type="protein sequence ID" value="PKW25239.1"/>
    <property type="molecule type" value="Genomic_DNA"/>
</dbReference>
<evidence type="ECO:0000259" key="1">
    <source>
        <dbReference type="Pfam" id="PF13338"/>
    </source>
</evidence>
<accession>A0A2N3YEF8</accession>
<feature type="domain" description="AbiEi antitoxin N-terminal" evidence="1">
    <location>
        <begin position="4"/>
        <end position="48"/>
    </location>
</feature>
<dbReference type="OrthoDB" id="5176673at2"/>
<comment type="caution">
    <text evidence="2">The sequence shown here is derived from an EMBL/GenBank/DDBJ whole genome shotgun (WGS) entry which is preliminary data.</text>
</comment>
<dbReference type="AlphaFoldDB" id="A0A2N3YEF8"/>
<proteinExistence type="predicted"/>
<organism evidence="2 3">
    <name type="scientific">Phycicoccus duodecadis</name>
    <dbReference type="NCBI Taxonomy" id="173053"/>
    <lineage>
        <taxon>Bacteria</taxon>
        <taxon>Bacillati</taxon>
        <taxon>Actinomycetota</taxon>
        <taxon>Actinomycetes</taxon>
        <taxon>Micrococcales</taxon>
        <taxon>Intrasporangiaceae</taxon>
        <taxon>Phycicoccus</taxon>
    </lineage>
</organism>
<dbReference type="SUPFAM" id="SSF52980">
    <property type="entry name" value="Restriction endonuclease-like"/>
    <property type="match status" value="1"/>
</dbReference>
<reference evidence="2 3" key="1">
    <citation type="submission" date="2017-12" db="EMBL/GenBank/DDBJ databases">
        <title>Sequencing the genomes of 1000 Actinobacteria strains.</title>
        <authorList>
            <person name="Klenk H.-P."/>
        </authorList>
    </citation>
    <scope>NUCLEOTIDE SEQUENCE [LARGE SCALE GENOMIC DNA]</scope>
    <source>
        <strain evidence="2 3">DSM 12806</strain>
    </source>
</reference>
<evidence type="ECO:0000313" key="2">
    <source>
        <dbReference type="EMBL" id="PKW25239.1"/>
    </source>
</evidence>